<comment type="caution">
    <text evidence="4">The sequence shown here is derived from an EMBL/GenBank/DDBJ whole genome shotgun (WGS) entry which is preliminary data.</text>
</comment>
<feature type="signal peptide" evidence="2">
    <location>
        <begin position="1"/>
        <end position="17"/>
    </location>
</feature>
<dbReference type="GO" id="GO:0016799">
    <property type="term" value="F:hydrolase activity, hydrolyzing N-glycosyl compounds"/>
    <property type="evidence" value="ECO:0007669"/>
    <property type="project" value="InterPro"/>
</dbReference>
<dbReference type="InterPro" id="IPR001910">
    <property type="entry name" value="Inosine/uridine_hydrolase_dom"/>
</dbReference>
<name>A0A9P4QI59_9PEZI</name>
<evidence type="ECO:0000259" key="3">
    <source>
        <dbReference type="Pfam" id="PF01156"/>
    </source>
</evidence>
<feature type="chain" id="PRO_5040468460" evidence="2">
    <location>
        <begin position="18"/>
        <end position="352"/>
    </location>
</feature>
<keyword evidence="2" id="KW-0732">Signal</keyword>
<dbReference type="SUPFAM" id="SSF53590">
    <property type="entry name" value="Nucleoside hydrolase"/>
    <property type="match status" value="1"/>
</dbReference>
<dbReference type="Gene3D" id="3.90.245.10">
    <property type="entry name" value="Ribonucleoside hydrolase-like"/>
    <property type="match status" value="1"/>
</dbReference>
<sequence length="352" mass="38102">MLSSFVHVLLSLGYARACLNGSASTAKAILVDTDIFSDVDDVGALSVTNVLHNCGLVNLLGIAINTHSEYGALAASVINTYFGNGDVPIASLRPLTKETFVDEYDHLRGEYAARLAFNFPRQLSNASDTPTPVQMYRSILSGAEAESITIISVGFLSNLAELLSSPAELPQGQSGLQLVSTKAKELVIMGGLYPSGWEYNFGGSDPDSTAYVLANWPPNVPVTYSGGELGAEIMSGQSLKDYVSTDSPIAAAYEWYVGRCSTTRESWDPITVLYGALGLDGFSEIGIKSPFEYANEYGRNSIVTANGSNAWVNDTSVRNQHWLKLAEGVRNESVAWLLDQFYMRDPLERICF</sequence>
<accession>A0A9P4QI59</accession>
<dbReference type="PANTHER" id="PTHR43264:SF1">
    <property type="entry name" value="INOSINE_URIDINE-PREFERRING NUCLEOSIDE HYDROLASE DOMAIN-CONTAINING PROTEIN"/>
    <property type="match status" value="1"/>
</dbReference>
<dbReference type="InterPro" id="IPR036452">
    <property type="entry name" value="Ribo_hydro-like"/>
</dbReference>
<dbReference type="Proteomes" id="UP000799441">
    <property type="component" value="Unassembled WGS sequence"/>
</dbReference>
<keyword evidence="4" id="KW-0378">Hydrolase</keyword>
<dbReference type="AlphaFoldDB" id="A0A9P4QI59"/>
<comment type="similarity">
    <text evidence="1">Belongs to the IUNH family.</text>
</comment>
<organism evidence="4 5">
    <name type="scientific">Polychaeton citri CBS 116435</name>
    <dbReference type="NCBI Taxonomy" id="1314669"/>
    <lineage>
        <taxon>Eukaryota</taxon>
        <taxon>Fungi</taxon>
        <taxon>Dikarya</taxon>
        <taxon>Ascomycota</taxon>
        <taxon>Pezizomycotina</taxon>
        <taxon>Dothideomycetes</taxon>
        <taxon>Dothideomycetidae</taxon>
        <taxon>Capnodiales</taxon>
        <taxon>Capnodiaceae</taxon>
        <taxon>Polychaeton</taxon>
    </lineage>
</organism>
<reference evidence="4" key="1">
    <citation type="journal article" date="2020" name="Stud. Mycol.">
        <title>101 Dothideomycetes genomes: a test case for predicting lifestyles and emergence of pathogens.</title>
        <authorList>
            <person name="Haridas S."/>
            <person name="Albert R."/>
            <person name="Binder M."/>
            <person name="Bloem J."/>
            <person name="Labutti K."/>
            <person name="Salamov A."/>
            <person name="Andreopoulos B."/>
            <person name="Baker S."/>
            <person name="Barry K."/>
            <person name="Bills G."/>
            <person name="Bluhm B."/>
            <person name="Cannon C."/>
            <person name="Castanera R."/>
            <person name="Culley D."/>
            <person name="Daum C."/>
            <person name="Ezra D."/>
            <person name="Gonzalez J."/>
            <person name="Henrissat B."/>
            <person name="Kuo A."/>
            <person name="Liang C."/>
            <person name="Lipzen A."/>
            <person name="Lutzoni F."/>
            <person name="Magnuson J."/>
            <person name="Mondo S."/>
            <person name="Nolan M."/>
            <person name="Ohm R."/>
            <person name="Pangilinan J."/>
            <person name="Park H.-J."/>
            <person name="Ramirez L."/>
            <person name="Alfaro M."/>
            <person name="Sun H."/>
            <person name="Tritt A."/>
            <person name="Yoshinaga Y."/>
            <person name="Zwiers L.-H."/>
            <person name="Turgeon B."/>
            <person name="Goodwin S."/>
            <person name="Spatafora J."/>
            <person name="Crous P."/>
            <person name="Grigoriev I."/>
        </authorList>
    </citation>
    <scope>NUCLEOTIDE SEQUENCE</scope>
    <source>
        <strain evidence="4">CBS 116435</strain>
    </source>
</reference>
<dbReference type="Pfam" id="PF01156">
    <property type="entry name" value="IU_nuc_hydro"/>
    <property type="match status" value="1"/>
</dbReference>
<feature type="domain" description="Inosine/uridine-preferring nucleoside hydrolase" evidence="3">
    <location>
        <begin position="29"/>
        <end position="247"/>
    </location>
</feature>
<evidence type="ECO:0000313" key="4">
    <source>
        <dbReference type="EMBL" id="KAF2725316.1"/>
    </source>
</evidence>
<evidence type="ECO:0000256" key="1">
    <source>
        <dbReference type="ARBA" id="ARBA00009176"/>
    </source>
</evidence>
<keyword evidence="5" id="KW-1185">Reference proteome</keyword>
<gene>
    <name evidence="4" type="ORF">K431DRAFT_336318</name>
</gene>
<protein>
    <submittedName>
        <fullName evidence="4">Nucleoside hydrolase</fullName>
    </submittedName>
</protein>
<dbReference type="OrthoDB" id="187522at2759"/>
<evidence type="ECO:0000313" key="5">
    <source>
        <dbReference type="Proteomes" id="UP000799441"/>
    </source>
</evidence>
<dbReference type="PANTHER" id="PTHR43264">
    <property type="match status" value="1"/>
</dbReference>
<evidence type="ECO:0000256" key="2">
    <source>
        <dbReference type="SAM" id="SignalP"/>
    </source>
</evidence>
<dbReference type="EMBL" id="MU003768">
    <property type="protein sequence ID" value="KAF2725316.1"/>
    <property type="molecule type" value="Genomic_DNA"/>
</dbReference>
<proteinExistence type="inferred from homology"/>